<keyword evidence="6 9" id="KW-0472">Membrane</keyword>
<reference evidence="11" key="1">
    <citation type="journal article" date="2024" name="Gigascience">
        <title>Chromosome-level genome of the poultry shaft louse Menopon gallinae provides insight into the host-switching and adaptive evolution of parasitic lice.</title>
        <authorList>
            <person name="Xu Y."/>
            <person name="Ma L."/>
            <person name="Liu S."/>
            <person name="Liang Y."/>
            <person name="Liu Q."/>
            <person name="He Z."/>
            <person name="Tian L."/>
            <person name="Duan Y."/>
            <person name="Cai W."/>
            <person name="Li H."/>
            <person name="Song F."/>
        </authorList>
    </citation>
    <scope>NUCLEOTIDE SEQUENCE</scope>
    <source>
        <strain evidence="11">Cailab_2023a</strain>
    </source>
</reference>
<dbReference type="AlphaFoldDB" id="A0AAW2IF51"/>
<sequence>MAGISYLGVCAVGLIILGFLSSKAYTISCYSCNSQYDPNCGDPFNPFSIGIANCSLYPKPEHISDYEAKLCRKIVQKIQGSVRVIRSCGYIEDAEKDDKMCVKRSGTHDVHVDYCSCTGELCNKSNNLSSNFHYVIASVIIGICFGVNAFKSYETLYTLL</sequence>
<evidence type="ECO:0000256" key="9">
    <source>
        <dbReference type="SAM" id="Phobius"/>
    </source>
</evidence>
<dbReference type="GO" id="GO:0098552">
    <property type="term" value="C:side of membrane"/>
    <property type="evidence" value="ECO:0007669"/>
    <property type="project" value="UniProtKB-KW"/>
</dbReference>
<keyword evidence="2" id="KW-0336">GPI-anchor</keyword>
<dbReference type="PANTHER" id="PTHR33562">
    <property type="entry name" value="ATILLA, ISOFORM B-RELATED-RELATED"/>
    <property type="match status" value="1"/>
</dbReference>
<evidence type="ECO:0000256" key="10">
    <source>
        <dbReference type="SAM" id="SignalP"/>
    </source>
</evidence>
<feature type="signal peptide" evidence="10">
    <location>
        <begin position="1"/>
        <end position="26"/>
    </location>
</feature>
<dbReference type="Pfam" id="PF17064">
    <property type="entry name" value="QVR"/>
    <property type="match status" value="1"/>
</dbReference>
<comment type="subcellular location">
    <subcellularLocation>
        <location evidence="1">Membrane</location>
        <topology evidence="1">Lipid-anchor</topology>
        <topology evidence="1">GPI-anchor</topology>
    </subcellularLocation>
</comment>
<evidence type="ECO:0008006" key="12">
    <source>
        <dbReference type="Google" id="ProtNLM"/>
    </source>
</evidence>
<dbReference type="InterPro" id="IPR031424">
    <property type="entry name" value="QVR-like"/>
</dbReference>
<name>A0AAW2IF51_9NEOP</name>
<evidence type="ECO:0000256" key="6">
    <source>
        <dbReference type="ARBA" id="ARBA00023136"/>
    </source>
</evidence>
<evidence type="ECO:0000256" key="3">
    <source>
        <dbReference type="ARBA" id="ARBA00022692"/>
    </source>
</evidence>
<evidence type="ECO:0000256" key="8">
    <source>
        <dbReference type="ARBA" id="ARBA00023288"/>
    </source>
</evidence>
<organism evidence="11">
    <name type="scientific">Menopon gallinae</name>
    <name type="common">poultry shaft louse</name>
    <dbReference type="NCBI Taxonomy" id="328185"/>
    <lineage>
        <taxon>Eukaryota</taxon>
        <taxon>Metazoa</taxon>
        <taxon>Ecdysozoa</taxon>
        <taxon>Arthropoda</taxon>
        <taxon>Hexapoda</taxon>
        <taxon>Insecta</taxon>
        <taxon>Pterygota</taxon>
        <taxon>Neoptera</taxon>
        <taxon>Paraneoptera</taxon>
        <taxon>Psocodea</taxon>
        <taxon>Troctomorpha</taxon>
        <taxon>Phthiraptera</taxon>
        <taxon>Amblycera</taxon>
        <taxon>Menoponidae</taxon>
        <taxon>Menopon</taxon>
    </lineage>
</organism>
<proteinExistence type="predicted"/>
<protein>
    <recommendedName>
        <fullName evidence="12">Protein sleepless</fullName>
    </recommendedName>
</protein>
<keyword evidence="7" id="KW-0325">Glycoprotein</keyword>
<dbReference type="InterPro" id="IPR045860">
    <property type="entry name" value="Snake_toxin-like_sf"/>
</dbReference>
<evidence type="ECO:0000313" key="11">
    <source>
        <dbReference type="EMBL" id="KAL0280904.1"/>
    </source>
</evidence>
<evidence type="ECO:0000256" key="2">
    <source>
        <dbReference type="ARBA" id="ARBA00022622"/>
    </source>
</evidence>
<feature type="transmembrane region" description="Helical" evidence="9">
    <location>
        <begin position="132"/>
        <end position="150"/>
    </location>
</feature>
<evidence type="ECO:0000256" key="7">
    <source>
        <dbReference type="ARBA" id="ARBA00023180"/>
    </source>
</evidence>
<dbReference type="EMBL" id="JARGDH010000001">
    <property type="protein sequence ID" value="KAL0280904.1"/>
    <property type="molecule type" value="Genomic_DNA"/>
</dbReference>
<evidence type="ECO:0000256" key="5">
    <source>
        <dbReference type="ARBA" id="ARBA00022989"/>
    </source>
</evidence>
<evidence type="ECO:0000256" key="4">
    <source>
        <dbReference type="ARBA" id="ARBA00022729"/>
    </source>
</evidence>
<keyword evidence="5 9" id="KW-1133">Transmembrane helix</keyword>
<dbReference type="SUPFAM" id="SSF57302">
    <property type="entry name" value="Snake toxin-like"/>
    <property type="match status" value="1"/>
</dbReference>
<dbReference type="GO" id="GO:0030431">
    <property type="term" value="P:sleep"/>
    <property type="evidence" value="ECO:0007669"/>
    <property type="project" value="InterPro"/>
</dbReference>
<dbReference type="InterPro" id="IPR050975">
    <property type="entry name" value="Sleep_regulator"/>
</dbReference>
<feature type="chain" id="PRO_5043677188" description="Protein sleepless" evidence="10">
    <location>
        <begin position="27"/>
        <end position="160"/>
    </location>
</feature>
<keyword evidence="8" id="KW-0449">Lipoprotein</keyword>
<dbReference type="GO" id="GO:0032222">
    <property type="term" value="P:regulation of synaptic transmission, cholinergic"/>
    <property type="evidence" value="ECO:0007669"/>
    <property type="project" value="InterPro"/>
</dbReference>
<gene>
    <name evidence="11" type="ORF">PYX00_002061</name>
</gene>
<keyword evidence="4 10" id="KW-0732">Signal</keyword>
<keyword evidence="3 9" id="KW-0812">Transmembrane</keyword>
<dbReference type="PANTHER" id="PTHR33562:SF17">
    <property type="entry name" value="PROTEIN QUIVER"/>
    <property type="match status" value="1"/>
</dbReference>
<comment type="caution">
    <text evidence="11">The sequence shown here is derived from an EMBL/GenBank/DDBJ whole genome shotgun (WGS) entry which is preliminary data.</text>
</comment>
<evidence type="ECO:0000256" key="1">
    <source>
        <dbReference type="ARBA" id="ARBA00004589"/>
    </source>
</evidence>
<accession>A0AAW2IF51</accession>